<name>A0A2K3JQ93_TRIPR</name>
<dbReference type="Proteomes" id="UP000236291">
    <property type="component" value="Unassembled WGS sequence"/>
</dbReference>
<feature type="non-terminal residue" evidence="2">
    <location>
        <position position="1"/>
    </location>
</feature>
<accession>A0A2K3JQ93</accession>
<sequence>DTENDPRSSQLDNIDKNVGRIRKDMLKMFEGFNNQNGILLYLLSENKLMHDWIFKTVCPTLKLSPPPLNPTPNALAFPQPDDSSTSDNSSSSDSE</sequence>
<reference evidence="2 3" key="2">
    <citation type="journal article" date="2017" name="Front. Plant Sci.">
        <title>Gene Classification and Mining of Molecular Markers Useful in Red Clover (Trifolium pratense) Breeding.</title>
        <authorList>
            <person name="Istvanek J."/>
            <person name="Dluhosova J."/>
            <person name="Dluhos P."/>
            <person name="Patkova L."/>
            <person name="Nedelnik J."/>
            <person name="Repkova J."/>
        </authorList>
    </citation>
    <scope>NUCLEOTIDE SEQUENCE [LARGE SCALE GENOMIC DNA]</scope>
    <source>
        <strain evidence="3">cv. Tatra</strain>
        <tissue evidence="2">Young leaves</tissue>
    </source>
</reference>
<comment type="caution">
    <text evidence="2">The sequence shown here is derived from an EMBL/GenBank/DDBJ whole genome shotgun (WGS) entry which is preliminary data.</text>
</comment>
<evidence type="ECO:0000256" key="1">
    <source>
        <dbReference type="SAM" id="MobiDB-lite"/>
    </source>
</evidence>
<dbReference type="EMBL" id="ASHM01118660">
    <property type="protein sequence ID" value="PNX56203.1"/>
    <property type="molecule type" value="Genomic_DNA"/>
</dbReference>
<evidence type="ECO:0000313" key="3">
    <source>
        <dbReference type="Proteomes" id="UP000236291"/>
    </source>
</evidence>
<organism evidence="2 3">
    <name type="scientific">Trifolium pratense</name>
    <name type="common">Red clover</name>
    <dbReference type="NCBI Taxonomy" id="57577"/>
    <lineage>
        <taxon>Eukaryota</taxon>
        <taxon>Viridiplantae</taxon>
        <taxon>Streptophyta</taxon>
        <taxon>Embryophyta</taxon>
        <taxon>Tracheophyta</taxon>
        <taxon>Spermatophyta</taxon>
        <taxon>Magnoliopsida</taxon>
        <taxon>eudicotyledons</taxon>
        <taxon>Gunneridae</taxon>
        <taxon>Pentapetalae</taxon>
        <taxon>rosids</taxon>
        <taxon>fabids</taxon>
        <taxon>Fabales</taxon>
        <taxon>Fabaceae</taxon>
        <taxon>Papilionoideae</taxon>
        <taxon>50 kb inversion clade</taxon>
        <taxon>NPAAA clade</taxon>
        <taxon>Hologalegina</taxon>
        <taxon>IRL clade</taxon>
        <taxon>Trifolieae</taxon>
        <taxon>Trifolium</taxon>
    </lineage>
</organism>
<feature type="region of interest" description="Disordered" evidence="1">
    <location>
        <begin position="63"/>
        <end position="95"/>
    </location>
</feature>
<protein>
    <submittedName>
        <fullName evidence="2">Uncharacterized protein</fullName>
    </submittedName>
</protein>
<feature type="compositionally biased region" description="Low complexity" evidence="1">
    <location>
        <begin position="71"/>
        <end position="95"/>
    </location>
</feature>
<reference evidence="2 3" key="1">
    <citation type="journal article" date="2014" name="Am. J. Bot.">
        <title>Genome assembly and annotation for red clover (Trifolium pratense; Fabaceae).</title>
        <authorList>
            <person name="Istvanek J."/>
            <person name="Jaros M."/>
            <person name="Krenek A."/>
            <person name="Repkova J."/>
        </authorList>
    </citation>
    <scope>NUCLEOTIDE SEQUENCE [LARGE SCALE GENOMIC DNA]</scope>
    <source>
        <strain evidence="3">cv. Tatra</strain>
        <tissue evidence="2">Young leaves</tissue>
    </source>
</reference>
<dbReference type="AlphaFoldDB" id="A0A2K3JQ93"/>
<proteinExistence type="predicted"/>
<gene>
    <name evidence="2" type="ORF">L195_g058091</name>
</gene>
<evidence type="ECO:0000313" key="2">
    <source>
        <dbReference type="EMBL" id="PNX56203.1"/>
    </source>
</evidence>